<accession>A0AAV4RBZ7</accession>
<dbReference type="AlphaFoldDB" id="A0AAV4RBZ7"/>
<sequence>MQFCSSIPPAGTENASKVNKKSSSKDSNVLHQAFYTEKSLLWESRSPPASRGCAASLQCGRGDGFVVMLVEKNALLHNSRIRLLFKCDFSNVVSLLIYGHSFHTNCICSPSAGMENHMTFKEKSAATPFYREGFPSLALLNAIFPNSTFSKLLLHITSFLHGFFFPG</sequence>
<name>A0AAV4RBZ7_CAEEX</name>
<dbReference type="Proteomes" id="UP001054945">
    <property type="component" value="Unassembled WGS sequence"/>
</dbReference>
<evidence type="ECO:0000256" key="1">
    <source>
        <dbReference type="SAM" id="MobiDB-lite"/>
    </source>
</evidence>
<keyword evidence="3" id="KW-1185">Reference proteome</keyword>
<proteinExistence type="predicted"/>
<reference evidence="2 3" key="1">
    <citation type="submission" date="2021-06" db="EMBL/GenBank/DDBJ databases">
        <title>Caerostris extrusa draft genome.</title>
        <authorList>
            <person name="Kono N."/>
            <person name="Arakawa K."/>
        </authorList>
    </citation>
    <scope>NUCLEOTIDE SEQUENCE [LARGE SCALE GENOMIC DNA]</scope>
</reference>
<evidence type="ECO:0000313" key="3">
    <source>
        <dbReference type="Proteomes" id="UP001054945"/>
    </source>
</evidence>
<evidence type="ECO:0000313" key="2">
    <source>
        <dbReference type="EMBL" id="GIY17750.1"/>
    </source>
</evidence>
<dbReference type="EMBL" id="BPLR01007539">
    <property type="protein sequence ID" value="GIY17750.1"/>
    <property type="molecule type" value="Genomic_DNA"/>
</dbReference>
<organism evidence="2 3">
    <name type="scientific">Caerostris extrusa</name>
    <name type="common">Bark spider</name>
    <name type="synonym">Caerostris bankana</name>
    <dbReference type="NCBI Taxonomy" id="172846"/>
    <lineage>
        <taxon>Eukaryota</taxon>
        <taxon>Metazoa</taxon>
        <taxon>Ecdysozoa</taxon>
        <taxon>Arthropoda</taxon>
        <taxon>Chelicerata</taxon>
        <taxon>Arachnida</taxon>
        <taxon>Araneae</taxon>
        <taxon>Araneomorphae</taxon>
        <taxon>Entelegynae</taxon>
        <taxon>Araneoidea</taxon>
        <taxon>Araneidae</taxon>
        <taxon>Caerostris</taxon>
    </lineage>
</organism>
<comment type="caution">
    <text evidence="2">The sequence shown here is derived from an EMBL/GenBank/DDBJ whole genome shotgun (WGS) entry which is preliminary data.</text>
</comment>
<feature type="region of interest" description="Disordered" evidence="1">
    <location>
        <begin position="1"/>
        <end position="24"/>
    </location>
</feature>
<protein>
    <submittedName>
        <fullName evidence="2">Uncharacterized protein</fullName>
    </submittedName>
</protein>
<gene>
    <name evidence="2" type="ORF">CEXT_789571</name>
</gene>